<protein>
    <submittedName>
        <fullName evidence="2">Phage DNA ejection protein</fullName>
    </submittedName>
</protein>
<reference evidence="2" key="1">
    <citation type="submission" date="2020-11" db="EMBL/GenBank/DDBJ databases">
        <title>Enhanced detection system for hospital associated transmission using whole genome sequencing surveillance.</title>
        <authorList>
            <person name="Harrison L.H."/>
            <person name="Van Tyne D."/>
            <person name="Marsh J.W."/>
            <person name="Griffith M.P."/>
            <person name="Snyder D.J."/>
            <person name="Cooper V.S."/>
            <person name="Mustapha M."/>
        </authorList>
    </citation>
    <scope>NUCLEOTIDE SEQUENCE</scope>
    <source>
        <strain evidence="2">PR00070</strain>
    </source>
</reference>
<dbReference type="InterPro" id="IPR031619">
    <property type="entry name" value="Inj_translocase"/>
</dbReference>
<dbReference type="Proteomes" id="UP000612266">
    <property type="component" value="Unassembled WGS sequence"/>
</dbReference>
<feature type="region of interest" description="Disordered" evidence="1">
    <location>
        <begin position="451"/>
        <end position="481"/>
    </location>
</feature>
<evidence type="ECO:0000313" key="2">
    <source>
        <dbReference type="EMBL" id="MBG2916085.1"/>
    </source>
</evidence>
<organism evidence="2 3">
    <name type="scientific">Proteus terrae subsp. cibarius</name>
    <dbReference type="NCBI Taxonomy" id="626774"/>
    <lineage>
        <taxon>Bacteria</taxon>
        <taxon>Pseudomonadati</taxon>
        <taxon>Pseudomonadota</taxon>
        <taxon>Gammaproteobacteria</taxon>
        <taxon>Enterobacterales</taxon>
        <taxon>Morganellaceae</taxon>
        <taxon>Proteus</taxon>
    </lineage>
</organism>
<sequence length="481" mass="51061">MATWQPSNGAGFLGSIGLNNSNAPQASDANFVVDSINRSNEIARSGGNNILLQGLQGLKGIKDSIGEYQAQERLGEFQKAWGEAYANSDRDGMRQLLATYPEYAQAITGGMQGVSADVRESLGNLSSGYRNAVMNGNATDYVRKNADTFRRLGIDPVEAVSIAEKDPKAAVQLADHIGMSSLGIDDYFNLQDKQLGRQIDQGRLDEQIRSNQAGEALTREGHQIQVRGQNISAQNSMRSASSAGSKPAAVQEYEYMMTLSPEQRKQFLALKGKSGTEMQQAQLANGQTVMIDPNAQGAGDSKYYKGFDANGNVVTIPVNALSSVSSTAGTASSTRMNEDLSLIANAPASQLNAITGVTGGTGTAPITADAGTRTVNKDARALYNAAQRIQGNMQNQGIGAAREMGASGINTVAEAKMFFQSMPQLDYSSPEALQNSVKIIDQYTKAFNSKNNANLSAPTSQQPAQQAPTNNQGGYSNLWGG</sequence>
<evidence type="ECO:0000313" key="3">
    <source>
        <dbReference type="Proteomes" id="UP000612266"/>
    </source>
</evidence>
<evidence type="ECO:0000256" key="1">
    <source>
        <dbReference type="SAM" id="MobiDB-lite"/>
    </source>
</evidence>
<proteinExistence type="predicted"/>
<dbReference type="AlphaFoldDB" id="A0A8I0WUE5"/>
<dbReference type="EMBL" id="JADSJR010000032">
    <property type="protein sequence ID" value="MBG2916085.1"/>
    <property type="molecule type" value="Genomic_DNA"/>
</dbReference>
<dbReference type="RefSeq" id="WP_196563998.1">
    <property type="nucleotide sequence ID" value="NZ_JADSJR010000032.1"/>
</dbReference>
<name>A0A8I0WUE5_9GAMM</name>
<gene>
    <name evidence="2" type="ORF">I4901_17090</name>
</gene>
<feature type="compositionally biased region" description="Low complexity" evidence="1">
    <location>
        <begin position="456"/>
        <end position="472"/>
    </location>
</feature>
<accession>A0A8I0WUE5</accession>
<dbReference type="Pfam" id="PF16928">
    <property type="entry name" value="Inj_translocase"/>
    <property type="match status" value="1"/>
</dbReference>
<comment type="caution">
    <text evidence="2">The sequence shown here is derived from an EMBL/GenBank/DDBJ whole genome shotgun (WGS) entry which is preliminary data.</text>
</comment>